<dbReference type="Pfam" id="PF25944">
    <property type="entry name" value="Beta-barrel_RND"/>
    <property type="match status" value="1"/>
</dbReference>
<evidence type="ECO:0000256" key="2">
    <source>
        <dbReference type="ARBA" id="ARBA00009477"/>
    </source>
</evidence>
<evidence type="ECO:0000259" key="6">
    <source>
        <dbReference type="Pfam" id="PF25967"/>
    </source>
</evidence>
<evidence type="ECO:0000313" key="7">
    <source>
        <dbReference type="EMBL" id="KJV26292.1"/>
    </source>
</evidence>
<dbReference type="GO" id="GO:0046677">
    <property type="term" value="P:response to antibiotic"/>
    <property type="evidence" value="ECO:0007669"/>
    <property type="project" value="TreeGrafter"/>
</dbReference>
<organism evidence="7 8">
    <name type="scientific">Luteibacter yeojuensis</name>
    <dbReference type="NCBI Taxonomy" id="345309"/>
    <lineage>
        <taxon>Bacteria</taxon>
        <taxon>Pseudomonadati</taxon>
        <taxon>Pseudomonadota</taxon>
        <taxon>Gammaproteobacteria</taxon>
        <taxon>Lysobacterales</taxon>
        <taxon>Rhodanobacteraceae</taxon>
        <taxon>Luteibacter</taxon>
    </lineage>
</organism>
<evidence type="ECO:0000313" key="8">
    <source>
        <dbReference type="Proteomes" id="UP000033651"/>
    </source>
</evidence>
<feature type="domain" description="Multidrug resistance protein MdtA-like C-terminal permuted SH3" evidence="6">
    <location>
        <begin position="287"/>
        <end position="347"/>
    </location>
</feature>
<dbReference type="SUPFAM" id="SSF111369">
    <property type="entry name" value="HlyD-like secretion proteins"/>
    <property type="match status" value="1"/>
</dbReference>
<gene>
    <name evidence="7" type="ORF">VI08_19040</name>
</gene>
<accession>A0A0F3K5N2</accession>
<comment type="similarity">
    <text evidence="2">Belongs to the membrane fusion protein (MFP) (TC 8.A.1) family.</text>
</comment>
<dbReference type="AlphaFoldDB" id="A0A0F3K5N2"/>
<feature type="domain" description="Multidrug resistance protein MdtA-like alpha-helical hairpin" evidence="3">
    <location>
        <begin position="94"/>
        <end position="150"/>
    </location>
</feature>
<dbReference type="RefSeq" id="WP_045831219.1">
    <property type="nucleotide sequence ID" value="NZ_JZRB01000059.1"/>
</dbReference>
<dbReference type="InterPro" id="IPR058624">
    <property type="entry name" value="MdtA-like_HH"/>
</dbReference>
<dbReference type="PANTHER" id="PTHR30158">
    <property type="entry name" value="ACRA/E-RELATED COMPONENT OF DRUG EFFLUX TRANSPORTER"/>
    <property type="match status" value="1"/>
</dbReference>
<dbReference type="InterPro" id="IPR058625">
    <property type="entry name" value="MdtA-like_BSH"/>
</dbReference>
<dbReference type="Proteomes" id="UP000033651">
    <property type="component" value="Unassembled WGS sequence"/>
</dbReference>
<dbReference type="PANTHER" id="PTHR30158:SF3">
    <property type="entry name" value="MULTIDRUG EFFLUX PUMP SUBUNIT ACRA-RELATED"/>
    <property type="match status" value="1"/>
</dbReference>
<dbReference type="Pfam" id="PF25876">
    <property type="entry name" value="HH_MFP_RND"/>
    <property type="match status" value="1"/>
</dbReference>
<dbReference type="Gene3D" id="2.40.50.100">
    <property type="match status" value="1"/>
</dbReference>
<dbReference type="Gene3D" id="2.40.30.170">
    <property type="match status" value="1"/>
</dbReference>
<dbReference type="InterPro" id="IPR058626">
    <property type="entry name" value="MdtA-like_b-barrel"/>
</dbReference>
<evidence type="ECO:0000259" key="4">
    <source>
        <dbReference type="Pfam" id="PF25917"/>
    </source>
</evidence>
<keyword evidence="8" id="KW-1185">Reference proteome</keyword>
<evidence type="ECO:0000259" key="5">
    <source>
        <dbReference type="Pfam" id="PF25944"/>
    </source>
</evidence>
<dbReference type="GO" id="GO:0005886">
    <property type="term" value="C:plasma membrane"/>
    <property type="evidence" value="ECO:0007669"/>
    <property type="project" value="UniProtKB-SubCell"/>
</dbReference>
<dbReference type="FunFam" id="2.40.420.20:FF:000001">
    <property type="entry name" value="Efflux RND transporter periplasmic adaptor subunit"/>
    <property type="match status" value="1"/>
</dbReference>
<dbReference type="GO" id="GO:0022857">
    <property type="term" value="F:transmembrane transporter activity"/>
    <property type="evidence" value="ECO:0007669"/>
    <property type="project" value="InterPro"/>
</dbReference>
<dbReference type="EMBL" id="JZRB01000059">
    <property type="protein sequence ID" value="KJV26292.1"/>
    <property type="molecule type" value="Genomic_DNA"/>
</dbReference>
<evidence type="ECO:0000259" key="3">
    <source>
        <dbReference type="Pfam" id="PF25876"/>
    </source>
</evidence>
<dbReference type="Pfam" id="PF25917">
    <property type="entry name" value="BSH_RND"/>
    <property type="match status" value="1"/>
</dbReference>
<sequence>MQAARSFSLAAAAALGLAGCGGRDAPPPAPPAANVGVVTLKAQDVALSTELPGRTAPHLISEVRPQVNGIILRRQFDEGAEVKAGQVLYQIDPAPYRAVLARADAAAGAAKLLADRYDRLIQGQAISQQARDDARAQYLQAKAAADAARIDVGFTRITAPIDGRIGRSAVTQGALVTSGQPQPMATIQQLDPIFVDITQPSTAILALKQDLASGKLKAAGDGQAEVALKLENGRAYPLKGTLKFSEVNVDQGTGAVTLRAVFPNPDGLLMPGMFVQAELHEGVRGGALLVPQKGITRDTSGQAIAMVVDAAGKAEVRKVTTERSIGNQWLVTDGLRAGDKLIVDGLQQVRPGMPVKVKEG</sequence>
<feature type="domain" description="Multidrug resistance protein MdtA-like barrel-sandwich hybrid" evidence="4">
    <location>
        <begin position="62"/>
        <end position="188"/>
    </location>
</feature>
<evidence type="ECO:0000256" key="1">
    <source>
        <dbReference type="ARBA" id="ARBA00004519"/>
    </source>
</evidence>
<dbReference type="PROSITE" id="PS51257">
    <property type="entry name" value="PROKAR_LIPOPROTEIN"/>
    <property type="match status" value="1"/>
</dbReference>
<reference evidence="7 8" key="1">
    <citation type="submission" date="2015-03" db="EMBL/GenBank/DDBJ databases">
        <title>Draft genome sequence of Luteibacter yeojuensis strain SU11.</title>
        <authorList>
            <person name="Sulaiman J."/>
            <person name="Priya K."/>
            <person name="Chan K.-G."/>
        </authorList>
    </citation>
    <scope>NUCLEOTIDE SEQUENCE [LARGE SCALE GENOMIC DNA]</scope>
    <source>
        <strain evidence="7 8">SU11</strain>
    </source>
</reference>
<dbReference type="OrthoDB" id="9816569at2"/>
<protein>
    <submittedName>
        <fullName evidence="7">Antibiotic transporter</fullName>
    </submittedName>
</protein>
<dbReference type="InterPro" id="IPR058627">
    <property type="entry name" value="MdtA-like_C"/>
</dbReference>
<name>A0A0F3K5N2_9GAMM</name>
<dbReference type="Gene3D" id="2.40.420.20">
    <property type="match status" value="1"/>
</dbReference>
<dbReference type="Gene3D" id="1.10.287.470">
    <property type="entry name" value="Helix hairpin bin"/>
    <property type="match status" value="1"/>
</dbReference>
<dbReference type="InterPro" id="IPR006143">
    <property type="entry name" value="RND_pump_MFP"/>
</dbReference>
<comment type="subcellular location">
    <subcellularLocation>
        <location evidence="1">Cell inner membrane</location>
        <topology evidence="1">Lipid-anchor</topology>
    </subcellularLocation>
</comment>
<dbReference type="NCBIfam" id="TIGR01730">
    <property type="entry name" value="RND_mfp"/>
    <property type="match status" value="1"/>
</dbReference>
<dbReference type="PATRIC" id="fig|345309.4.peg.3619"/>
<proteinExistence type="inferred from homology"/>
<dbReference type="Pfam" id="PF25967">
    <property type="entry name" value="RND-MFP_C"/>
    <property type="match status" value="1"/>
</dbReference>
<comment type="caution">
    <text evidence="7">The sequence shown here is derived from an EMBL/GenBank/DDBJ whole genome shotgun (WGS) entry which is preliminary data.</text>
</comment>
<feature type="domain" description="Multidrug resistance protein MdtA-like beta-barrel" evidence="5">
    <location>
        <begin position="192"/>
        <end position="282"/>
    </location>
</feature>